<protein>
    <recommendedName>
        <fullName evidence="2">Mif2/CENP-C cupin domain-containing protein</fullName>
    </recommendedName>
</protein>
<feature type="compositionally biased region" description="Basic and acidic residues" evidence="1">
    <location>
        <begin position="231"/>
        <end position="240"/>
    </location>
</feature>
<dbReference type="Pfam" id="PF11699">
    <property type="entry name" value="CENP-C_C"/>
    <property type="match status" value="1"/>
</dbReference>
<name>A0A3B1KJU2_ASTMX</name>
<evidence type="ECO:0000313" key="4">
    <source>
        <dbReference type="Proteomes" id="UP000018467"/>
    </source>
</evidence>
<proteinExistence type="predicted"/>
<dbReference type="FunCoup" id="A0A3B1KJU2">
    <property type="interactions" value="212"/>
</dbReference>
<feature type="compositionally biased region" description="Basic and acidic residues" evidence="1">
    <location>
        <begin position="405"/>
        <end position="450"/>
    </location>
</feature>
<feature type="compositionally biased region" description="Basic and acidic residues" evidence="1">
    <location>
        <begin position="647"/>
        <end position="656"/>
    </location>
</feature>
<reference evidence="4" key="2">
    <citation type="journal article" date="2014" name="Nat. Commun.">
        <title>The cavefish genome reveals candidate genes for eye loss.</title>
        <authorList>
            <person name="McGaugh S.E."/>
            <person name="Gross J.B."/>
            <person name="Aken B."/>
            <person name="Blin M."/>
            <person name="Borowsky R."/>
            <person name="Chalopin D."/>
            <person name="Hinaux H."/>
            <person name="Jeffery W.R."/>
            <person name="Keene A."/>
            <person name="Ma L."/>
            <person name="Minx P."/>
            <person name="Murphy D."/>
            <person name="O'Quin K.E."/>
            <person name="Retaux S."/>
            <person name="Rohner N."/>
            <person name="Searle S.M."/>
            <person name="Stahl B.A."/>
            <person name="Tabin C."/>
            <person name="Volff J.N."/>
            <person name="Yoshizawa M."/>
            <person name="Warren W.C."/>
        </authorList>
    </citation>
    <scope>NUCLEOTIDE SEQUENCE [LARGE SCALE GENOMIC DNA]</scope>
    <source>
        <strain evidence="4">female</strain>
    </source>
</reference>
<dbReference type="InterPro" id="IPR025974">
    <property type="entry name" value="Mif2/CENP-C_cupin"/>
</dbReference>
<feature type="region of interest" description="Disordered" evidence="1">
    <location>
        <begin position="214"/>
        <end position="799"/>
    </location>
</feature>
<feature type="compositionally biased region" description="Low complexity" evidence="1">
    <location>
        <begin position="626"/>
        <end position="635"/>
    </location>
</feature>
<dbReference type="STRING" id="7994.ENSAMXP00000054101"/>
<feature type="compositionally biased region" description="Polar residues" evidence="1">
    <location>
        <begin position="583"/>
        <end position="603"/>
    </location>
</feature>
<feature type="compositionally biased region" description="Basic and acidic residues" evidence="1">
    <location>
        <begin position="718"/>
        <end position="729"/>
    </location>
</feature>
<evidence type="ECO:0000313" key="3">
    <source>
        <dbReference type="Ensembl" id="ENSAMXP00000054101.1"/>
    </source>
</evidence>
<evidence type="ECO:0000259" key="2">
    <source>
        <dbReference type="Pfam" id="PF11699"/>
    </source>
</evidence>
<dbReference type="Bgee" id="ENSAMXG00000014838">
    <property type="expression patterns" value="Expressed in embryo and 14 other cell types or tissues"/>
</dbReference>
<evidence type="ECO:0000256" key="1">
    <source>
        <dbReference type="SAM" id="MobiDB-lite"/>
    </source>
</evidence>
<feature type="compositionally biased region" description="Polar residues" evidence="1">
    <location>
        <begin position="755"/>
        <end position="784"/>
    </location>
</feature>
<accession>A0A3B1KJU2</accession>
<dbReference type="Gene3D" id="2.60.120.10">
    <property type="entry name" value="Jelly Rolls"/>
    <property type="match status" value="1"/>
</dbReference>
<dbReference type="InParanoid" id="A0A3B1KJU2"/>
<feature type="compositionally biased region" description="Polar residues" evidence="1">
    <location>
        <begin position="217"/>
        <end position="230"/>
    </location>
</feature>
<reference evidence="3" key="4">
    <citation type="submission" date="2025-09" db="UniProtKB">
        <authorList>
            <consortium name="Ensembl"/>
        </authorList>
    </citation>
    <scope>IDENTIFICATION</scope>
</reference>
<feature type="compositionally biased region" description="Acidic residues" evidence="1">
    <location>
        <begin position="275"/>
        <end position="287"/>
    </location>
</feature>
<dbReference type="Ensembl" id="ENSAMXT00000054702.1">
    <property type="protein sequence ID" value="ENSAMXP00000054101.1"/>
    <property type="gene ID" value="ENSAMXG00000014838.2"/>
</dbReference>
<feature type="compositionally biased region" description="Basic and acidic residues" evidence="1">
    <location>
        <begin position="301"/>
        <end position="312"/>
    </location>
</feature>
<reference evidence="3" key="3">
    <citation type="submission" date="2025-08" db="UniProtKB">
        <authorList>
            <consortium name="Ensembl"/>
        </authorList>
    </citation>
    <scope>IDENTIFICATION</scope>
</reference>
<feature type="compositionally biased region" description="Polar residues" evidence="1">
    <location>
        <begin position="517"/>
        <end position="534"/>
    </location>
</feature>
<feature type="compositionally biased region" description="Basic residues" evidence="1">
    <location>
        <begin position="661"/>
        <end position="676"/>
    </location>
</feature>
<dbReference type="AlphaFoldDB" id="A0A3B1KJU2"/>
<dbReference type="InterPro" id="IPR014710">
    <property type="entry name" value="RmlC-like_jellyroll"/>
</dbReference>
<keyword evidence="4" id="KW-1185">Reference proteome</keyword>
<feature type="domain" description="Mif2/CENP-C cupin" evidence="2">
    <location>
        <begin position="1022"/>
        <end position="1099"/>
    </location>
</feature>
<reference evidence="4" key="1">
    <citation type="submission" date="2013-03" db="EMBL/GenBank/DDBJ databases">
        <authorList>
            <person name="Jeffery W."/>
            <person name="Warren W."/>
            <person name="Wilson R.K."/>
        </authorList>
    </citation>
    <scope>NUCLEOTIDE SEQUENCE</scope>
    <source>
        <strain evidence="4">female</strain>
    </source>
</reference>
<feature type="compositionally biased region" description="Polar residues" evidence="1">
    <location>
        <begin position="151"/>
        <end position="161"/>
    </location>
</feature>
<organism evidence="3 4">
    <name type="scientific">Astyanax mexicanus</name>
    <name type="common">Blind cave fish</name>
    <name type="synonym">Astyanax fasciatus mexicanus</name>
    <dbReference type="NCBI Taxonomy" id="7994"/>
    <lineage>
        <taxon>Eukaryota</taxon>
        <taxon>Metazoa</taxon>
        <taxon>Chordata</taxon>
        <taxon>Craniata</taxon>
        <taxon>Vertebrata</taxon>
        <taxon>Euteleostomi</taxon>
        <taxon>Actinopterygii</taxon>
        <taxon>Neopterygii</taxon>
        <taxon>Teleostei</taxon>
        <taxon>Ostariophysi</taxon>
        <taxon>Characiformes</taxon>
        <taxon>Characoidei</taxon>
        <taxon>Acestrorhamphidae</taxon>
        <taxon>Acestrorhamphinae</taxon>
        <taxon>Astyanax</taxon>
    </lineage>
</organism>
<feature type="region of interest" description="Disordered" evidence="1">
    <location>
        <begin position="45"/>
        <end position="84"/>
    </location>
</feature>
<feature type="compositionally biased region" description="Acidic residues" evidence="1">
    <location>
        <begin position="685"/>
        <end position="695"/>
    </location>
</feature>
<feature type="compositionally biased region" description="Polar residues" evidence="1">
    <location>
        <begin position="730"/>
        <end position="745"/>
    </location>
</feature>
<sequence>MERKLINLGRAKKKLRYFQPEEKAPCSIKIKDVFSLHDLDDIFDDLDSESGTPQLSPLPQSRVEVDQVRGKKSPALKLTSPFGAEEPEVLAPENCIQEDHLNDKGSPFEEIAPIKTSSPIDRIQVEDEAADAERPETSPILFGVEDEPVQSDVSKPSSTQKSKNIKEFYQYCMPLLSTTAASKGCQTISPETKEESQTDGDLNILPFTAEVRIDPPQSLSKEQPIIQSTRVPDKKSDAEVKQSSFQQKLKNAFKPKAALKPEVRTQQARAPSPVELDDDFMILEDDAPILFTIPKRTKAKPPAEGDVEKPEGSQKSSQNEPDPIKKNEDKYKHGDETDAAKTKKTKAKRGKVHSVSEKDTVAQVTPEETPDPLPEVAEVCEPSPVPEASQEADLPGKQSTKRKTSKSENLGKEDGKDERVKRRVEKPASKIKKPDNITDDTNNRHEEPATKVKKKPRKAKSTVKVGGSESEEQHLATPNEEGNGNPTMANKEMPEGLEPVHNLLNDPESPLEFTEQPDVQSTTTVKNASKQTATKPGPFKKPIKVKKLEKTKKDAKIKELPVREEGPGTSKRKRKPPGEWWLNSESQNNDNTQQQEVAVQQSLRELKPNKKMKKALQISANPAEGQESQSESNNSVTVQKVLRKNKKSDSAGDQKNPKTAGGRRKTKSTAPARRKAQEKASAPVAEEEVAVDENVEQPCPAACSPLPRRKSLTPGGKRVFENIYTRDSHSGSAQNCPPSALNPSESLPGKRQRKPTSNWWEVPHSQGSVESSRSPLNRSPQKTKPQMAPPCSAFDSVPNVGRSQKTAVVNAQKRNKLNLVQTPRTVKRSLAAFDAILASGDPWPLSVKAQESRQKGRRNLLHSLDDQSEQSSENIPSDQHHATFDVCTSGVTVEPFAASRRASTRLSAGSNRASEYDTAFKSGPSSMIELERFEEHEDCDLPKYSMIPDMPHVPRVLSDCDFCGPPLQPIVLESDDWDNLCLWFAHLWPSAPKDGQVFSIISPDDFHWHSHGGRAMGHMVDFQSNNFSNGKILLGSYMKKPLQEDLHAVTVFNVVSSSVRLEIDGIKTVYNSGQAFMTPCGQSYSIHNVCREPAVLWYTRMLQNQTNLQSKQVEEGVGHNVKKQKKGKKSN</sequence>
<feature type="region of interest" description="Disordered" evidence="1">
    <location>
        <begin position="127"/>
        <end position="161"/>
    </location>
</feature>
<feature type="compositionally biased region" description="Basic residues" evidence="1">
    <location>
        <begin position="342"/>
        <end position="352"/>
    </location>
</feature>
<feature type="compositionally biased region" description="Basic residues" evidence="1">
    <location>
        <begin position="451"/>
        <end position="461"/>
    </location>
</feature>
<dbReference type="GeneTree" id="ENSGT01140000282920"/>
<feature type="compositionally biased region" description="Polar residues" evidence="1">
    <location>
        <begin position="49"/>
        <end position="59"/>
    </location>
</feature>
<dbReference type="Proteomes" id="UP000018467">
    <property type="component" value="Unassembled WGS sequence"/>
</dbReference>
<feature type="compositionally biased region" description="Basic and acidic residues" evidence="1">
    <location>
        <begin position="546"/>
        <end position="566"/>
    </location>
</feature>
<feature type="compositionally biased region" description="Basic and acidic residues" evidence="1">
    <location>
        <begin position="322"/>
        <end position="341"/>
    </location>
</feature>